<evidence type="ECO:0000256" key="4">
    <source>
        <dbReference type="ARBA" id="ARBA00023239"/>
    </source>
</evidence>
<evidence type="ECO:0000313" key="11">
    <source>
        <dbReference type="EMBL" id="QKG85951.1"/>
    </source>
</evidence>
<dbReference type="PRINTS" id="PR01181">
    <property type="entry name" value="DAPDCRBXLASE"/>
</dbReference>
<keyword evidence="5 8" id="KW-0457">Lysine biosynthesis</keyword>
<dbReference type="AlphaFoldDB" id="A0A7D4BS23"/>
<dbReference type="GO" id="GO:0009089">
    <property type="term" value="P:lysine biosynthetic process via diaminopimelate"/>
    <property type="evidence" value="ECO:0007669"/>
    <property type="project" value="UniProtKB-UniRule"/>
</dbReference>
<dbReference type="Pfam" id="PF02784">
    <property type="entry name" value="Orn_Arg_deC_N"/>
    <property type="match status" value="1"/>
</dbReference>
<dbReference type="Gene3D" id="3.20.20.10">
    <property type="entry name" value="Alanine racemase"/>
    <property type="match status" value="1"/>
</dbReference>
<feature type="modified residue" description="N6-(pyridoxal phosphate)lysine" evidence="5 7">
    <location>
        <position position="66"/>
    </location>
</feature>
<comment type="cofactor">
    <cofactor evidence="1 5 7 8">
        <name>pyridoxal 5'-phosphate</name>
        <dbReference type="ChEBI" id="CHEBI:597326"/>
    </cofactor>
</comment>
<evidence type="ECO:0000259" key="10">
    <source>
        <dbReference type="Pfam" id="PF02784"/>
    </source>
</evidence>
<dbReference type="PRINTS" id="PR01179">
    <property type="entry name" value="ODADCRBXLASE"/>
</dbReference>
<keyword evidence="4 5" id="KW-0456">Lyase</keyword>
<proteinExistence type="inferred from homology"/>
<dbReference type="FunFam" id="3.20.20.10:FF:000003">
    <property type="entry name" value="Diaminopimelate decarboxylase"/>
    <property type="match status" value="1"/>
</dbReference>
<dbReference type="NCBIfam" id="TIGR01048">
    <property type="entry name" value="lysA"/>
    <property type="match status" value="1"/>
</dbReference>
<dbReference type="Pfam" id="PF00278">
    <property type="entry name" value="Orn_DAP_Arg_deC"/>
    <property type="match status" value="1"/>
</dbReference>
<keyword evidence="12" id="KW-1185">Reference proteome</keyword>
<dbReference type="EC" id="4.1.1.20" evidence="5 6"/>
<organism evidence="11 12">
    <name type="scientific">Kroppenstedtia pulmonis</name>
    <dbReference type="NCBI Taxonomy" id="1380685"/>
    <lineage>
        <taxon>Bacteria</taxon>
        <taxon>Bacillati</taxon>
        <taxon>Bacillota</taxon>
        <taxon>Bacilli</taxon>
        <taxon>Bacillales</taxon>
        <taxon>Thermoactinomycetaceae</taxon>
        <taxon>Kroppenstedtia</taxon>
    </lineage>
</organism>
<dbReference type="PANTHER" id="PTHR43727:SF2">
    <property type="entry name" value="GROUP IV DECARBOXYLASE"/>
    <property type="match status" value="1"/>
</dbReference>
<dbReference type="EMBL" id="CP048104">
    <property type="protein sequence ID" value="QKG85951.1"/>
    <property type="molecule type" value="Genomic_DNA"/>
</dbReference>
<comment type="catalytic activity">
    <reaction evidence="5 8">
        <text>meso-2,6-diaminopimelate + H(+) = L-lysine + CO2</text>
        <dbReference type="Rhea" id="RHEA:15101"/>
        <dbReference type="ChEBI" id="CHEBI:15378"/>
        <dbReference type="ChEBI" id="CHEBI:16526"/>
        <dbReference type="ChEBI" id="CHEBI:32551"/>
        <dbReference type="ChEBI" id="CHEBI:57791"/>
        <dbReference type="EC" id="4.1.1.20"/>
    </reaction>
</comment>
<evidence type="ECO:0000256" key="1">
    <source>
        <dbReference type="ARBA" id="ARBA00001933"/>
    </source>
</evidence>
<dbReference type="GO" id="GO:0008836">
    <property type="term" value="F:diaminopimelate decarboxylase activity"/>
    <property type="evidence" value="ECO:0007669"/>
    <property type="project" value="UniProtKB-UniRule"/>
</dbReference>
<keyword evidence="2 5" id="KW-0210">Decarboxylase</keyword>
<feature type="binding site" evidence="5">
    <location>
        <position position="331"/>
    </location>
    <ligand>
        <name>substrate</name>
    </ligand>
</feature>
<gene>
    <name evidence="5 11" type="primary">lysA</name>
    <name evidence="11" type="ORF">GXN76_07145</name>
</gene>
<feature type="binding site" evidence="5">
    <location>
        <position position="290"/>
    </location>
    <ligand>
        <name>substrate</name>
    </ligand>
</feature>
<reference evidence="11 12" key="1">
    <citation type="submission" date="2020-01" db="EMBL/GenBank/DDBJ databases">
        <authorList>
            <person name="Gulvik C.A."/>
            <person name="Batra D.G."/>
        </authorList>
    </citation>
    <scope>NUCLEOTIDE SEQUENCE [LARGE SCALE GENOMIC DNA]</scope>
    <source>
        <strain evidence="11 12">W9323</strain>
    </source>
</reference>
<feature type="binding site" evidence="5">
    <location>
        <position position="248"/>
    </location>
    <ligand>
        <name>pyridoxal 5'-phosphate</name>
        <dbReference type="ChEBI" id="CHEBI:597326"/>
    </ligand>
</feature>
<feature type="binding site" evidence="5">
    <location>
        <begin position="287"/>
        <end position="290"/>
    </location>
    <ligand>
        <name>pyridoxal 5'-phosphate</name>
        <dbReference type="ChEBI" id="CHEBI:597326"/>
    </ligand>
</feature>
<dbReference type="HAMAP" id="MF_02120">
    <property type="entry name" value="LysA"/>
    <property type="match status" value="1"/>
</dbReference>
<feature type="binding site" evidence="5">
    <location>
        <position position="327"/>
    </location>
    <ligand>
        <name>substrate</name>
    </ligand>
</feature>
<evidence type="ECO:0000256" key="7">
    <source>
        <dbReference type="PIRSR" id="PIRSR600183-50"/>
    </source>
</evidence>
<accession>A0A7D4BS23</accession>
<sequence>MHLHGTSRINAAGHLEIGGCDTVDLVKRFGSPLYVVDEARVREQMRRYKQAFRETGFSSQVAYASKAFSTMAMCRIVEEEGLFLDVVSEGELFTALEAGFPPSRIYFHGNNKTLRELEMGLDADIYLFVLDNFVEMEMLQTLARSRGKKVRVLLRTTPGIEAHTHNYIQTGQEDSKFGFDLSSGQVLKAVKRVLSSNDLELEGFHCHIGSQIFEVDGFRMAIRKLGEFAEETRHVTGFTTRILNLGGGFGIRYNQNDQPLPIRDYVKAISEGVQESFPHHLPEIWLEPGRSIVGEAGTTLYTIGTVKEIPGVRKYVAVDGGMNDHPRTALYQASYEAILANRASAPCEETVSVAGKLCETGDMLIWDIPLPKVNNGDILAVSCTGAYHYSMSNNYNRVARPAVAFVQNGQADLVVRRETLADLIRNDRIPERLKAGESSSS</sequence>
<feature type="binding site" evidence="5">
    <location>
        <position position="387"/>
    </location>
    <ligand>
        <name>substrate</name>
    </ligand>
</feature>
<dbReference type="CDD" id="cd06828">
    <property type="entry name" value="PLPDE_III_DapDC"/>
    <property type="match status" value="1"/>
</dbReference>
<dbReference type="InterPro" id="IPR029066">
    <property type="entry name" value="PLP-binding_barrel"/>
</dbReference>
<dbReference type="PANTHER" id="PTHR43727">
    <property type="entry name" value="DIAMINOPIMELATE DECARBOXYLASE"/>
    <property type="match status" value="1"/>
</dbReference>
<feature type="domain" description="Orn/DAP/Arg decarboxylase 2 N-terminal" evidence="10">
    <location>
        <begin position="39"/>
        <end position="293"/>
    </location>
</feature>
<dbReference type="KEGG" id="kpul:GXN76_07145"/>
<dbReference type="SUPFAM" id="SSF51419">
    <property type="entry name" value="PLP-binding barrel"/>
    <property type="match status" value="1"/>
</dbReference>
<dbReference type="Gene3D" id="2.40.37.10">
    <property type="entry name" value="Lyase, Ornithine Decarboxylase, Chain A, domain 1"/>
    <property type="match status" value="1"/>
</dbReference>
<name>A0A7D4BS23_9BACL</name>
<dbReference type="Proteomes" id="UP000503088">
    <property type="component" value="Chromosome"/>
</dbReference>
<dbReference type="UniPathway" id="UPA00034">
    <property type="reaction ID" value="UER00027"/>
</dbReference>
<evidence type="ECO:0000256" key="2">
    <source>
        <dbReference type="ARBA" id="ARBA00022793"/>
    </source>
</evidence>
<dbReference type="SUPFAM" id="SSF50621">
    <property type="entry name" value="Alanine racemase C-terminal domain-like"/>
    <property type="match status" value="1"/>
</dbReference>
<evidence type="ECO:0000313" key="12">
    <source>
        <dbReference type="Proteomes" id="UP000503088"/>
    </source>
</evidence>
<comment type="similarity">
    <text evidence="5">Belongs to the Orn/Lys/Arg decarboxylase class-II family. LysA subfamily.</text>
</comment>
<dbReference type="InterPro" id="IPR022643">
    <property type="entry name" value="De-COase2_C"/>
</dbReference>
<dbReference type="InterPro" id="IPR022644">
    <property type="entry name" value="De-COase2_N"/>
</dbReference>
<feature type="domain" description="Orn/DAP/Arg decarboxylase 2 C-terminal" evidence="9">
    <location>
        <begin position="34"/>
        <end position="385"/>
    </location>
</feature>
<keyword evidence="3 5" id="KW-0663">Pyridoxal phosphate</keyword>
<comment type="function">
    <text evidence="5">Specifically catalyzes the decarboxylation of meso-diaminopimelate (meso-DAP) to L-lysine.</text>
</comment>
<feature type="binding site" evidence="5">
    <location>
        <position position="387"/>
    </location>
    <ligand>
        <name>pyridoxal 5'-phosphate</name>
        <dbReference type="ChEBI" id="CHEBI:597326"/>
    </ligand>
</feature>
<dbReference type="RefSeq" id="WP_173225354.1">
    <property type="nucleotide sequence ID" value="NZ_CP048104.1"/>
</dbReference>
<evidence type="ECO:0000256" key="3">
    <source>
        <dbReference type="ARBA" id="ARBA00022898"/>
    </source>
</evidence>
<comment type="pathway">
    <text evidence="5 8">Amino-acid biosynthesis; L-lysine biosynthesis via DAP pathway; L-lysine from DL-2,6-diaminopimelate: step 1/1.</text>
</comment>
<dbReference type="InterPro" id="IPR002986">
    <property type="entry name" value="DAP_deCOOHase_LysA"/>
</dbReference>
<evidence type="ECO:0000259" key="9">
    <source>
        <dbReference type="Pfam" id="PF00278"/>
    </source>
</evidence>
<feature type="binding site" evidence="5">
    <location>
        <position position="359"/>
    </location>
    <ligand>
        <name>substrate</name>
    </ligand>
</feature>
<comment type="subunit">
    <text evidence="5">Homodimer.</text>
</comment>
<evidence type="ECO:0000256" key="5">
    <source>
        <dbReference type="HAMAP-Rule" id="MF_02120"/>
    </source>
</evidence>
<dbReference type="InterPro" id="IPR000183">
    <property type="entry name" value="Orn/DAP/Arg_de-COase"/>
</dbReference>
<evidence type="ECO:0000256" key="6">
    <source>
        <dbReference type="NCBIfam" id="TIGR01048"/>
    </source>
</evidence>
<protein>
    <recommendedName>
        <fullName evidence="5 6">Diaminopimelate decarboxylase</fullName>
        <shortName evidence="5">DAP decarboxylase</shortName>
        <shortName evidence="5">DAPDC</shortName>
        <ecNumber evidence="5 6">4.1.1.20</ecNumber>
    </recommendedName>
</protein>
<dbReference type="InterPro" id="IPR009006">
    <property type="entry name" value="Ala_racemase/Decarboxylase_C"/>
</dbReference>
<dbReference type="GO" id="GO:0030170">
    <property type="term" value="F:pyridoxal phosphate binding"/>
    <property type="evidence" value="ECO:0007669"/>
    <property type="project" value="UniProtKB-UniRule"/>
</dbReference>
<feature type="active site" description="Proton donor" evidence="7">
    <location>
        <position position="358"/>
    </location>
</feature>
<keyword evidence="5" id="KW-0028">Amino-acid biosynthesis</keyword>
<evidence type="ECO:0000256" key="8">
    <source>
        <dbReference type="RuleBase" id="RU003738"/>
    </source>
</evidence>